<sequence length="140" mass="15736">MTSLHPQLSKDCHYLGAAGTGTLLLHRNASLPWLILVPATAVAELHELDSAHYHQVLSEVRRLARFVKKYYQCERINIATIGNLVPQLHIHIVGRSSEDACWPQPVWGHLQTSADYAETEVRELTDALLKQQLLREPSPA</sequence>
<dbReference type="RefSeq" id="WP_259055162.1">
    <property type="nucleotide sequence ID" value="NZ_JANUCT010000008.1"/>
</dbReference>
<proteinExistence type="predicted"/>
<keyword evidence="3" id="KW-0378">Hydrolase</keyword>
<name>A0AAE3L126_9GAMM</name>
<accession>A0AAE3L126</accession>
<protein>
    <submittedName>
        <fullName evidence="3">Diadenosine tetraphosphate (Ap4A) HIT family hydrolase</fullName>
    </submittedName>
</protein>
<dbReference type="AlphaFoldDB" id="A0AAE3L126"/>
<reference evidence="3" key="1">
    <citation type="submission" date="2022-08" db="EMBL/GenBank/DDBJ databases">
        <title>Genomic Encyclopedia of Type Strains, Phase III (KMG-III): the genomes of soil and plant-associated and newly described type strains.</title>
        <authorList>
            <person name="Whitman W."/>
        </authorList>
    </citation>
    <scope>NUCLEOTIDE SEQUENCE</scope>
    <source>
        <strain evidence="3">HMT 1</strain>
    </source>
</reference>
<keyword evidence="4" id="KW-1185">Reference proteome</keyword>
<feature type="domain" description="HIT" evidence="2">
    <location>
        <begin position="34"/>
        <end position="102"/>
    </location>
</feature>
<comment type="caution">
    <text evidence="1">Lacks conserved residue(s) required for the propagation of feature annotation.</text>
</comment>
<evidence type="ECO:0000256" key="1">
    <source>
        <dbReference type="PROSITE-ProRule" id="PRU00464"/>
    </source>
</evidence>
<gene>
    <name evidence="3" type="ORF">J2T55_001435</name>
</gene>
<dbReference type="InterPro" id="IPR026026">
    <property type="entry name" value="HIT_Hint"/>
</dbReference>
<dbReference type="SUPFAM" id="SSF54197">
    <property type="entry name" value="HIT-like"/>
    <property type="match status" value="1"/>
</dbReference>
<dbReference type="InterPro" id="IPR011146">
    <property type="entry name" value="HIT-like"/>
</dbReference>
<comment type="caution">
    <text evidence="3">The sequence shown here is derived from an EMBL/GenBank/DDBJ whole genome shotgun (WGS) entry which is preliminary data.</text>
</comment>
<dbReference type="Proteomes" id="UP001204445">
    <property type="component" value="Unassembled WGS sequence"/>
</dbReference>
<evidence type="ECO:0000259" key="2">
    <source>
        <dbReference type="PROSITE" id="PS51084"/>
    </source>
</evidence>
<dbReference type="InterPro" id="IPR036265">
    <property type="entry name" value="HIT-like_sf"/>
</dbReference>
<evidence type="ECO:0000313" key="4">
    <source>
        <dbReference type="Proteomes" id="UP001204445"/>
    </source>
</evidence>
<dbReference type="Gene3D" id="3.30.428.10">
    <property type="entry name" value="HIT-like"/>
    <property type="match status" value="1"/>
</dbReference>
<dbReference type="PIRSF" id="PIRSF000714">
    <property type="entry name" value="HIT"/>
    <property type="match status" value="1"/>
</dbReference>
<organism evidence="3 4">
    <name type="scientific">Methylohalomonas lacus</name>
    <dbReference type="NCBI Taxonomy" id="398773"/>
    <lineage>
        <taxon>Bacteria</taxon>
        <taxon>Pseudomonadati</taxon>
        <taxon>Pseudomonadota</taxon>
        <taxon>Gammaproteobacteria</taxon>
        <taxon>Methylohalomonadales</taxon>
        <taxon>Methylohalomonadaceae</taxon>
        <taxon>Methylohalomonas</taxon>
    </lineage>
</organism>
<evidence type="ECO:0000313" key="3">
    <source>
        <dbReference type="EMBL" id="MCS3903414.1"/>
    </source>
</evidence>
<dbReference type="EMBL" id="JANUCT010000008">
    <property type="protein sequence ID" value="MCS3903414.1"/>
    <property type="molecule type" value="Genomic_DNA"/>
</dbReference>
<dbReference type="GO" id="GO:0016787">
    <property type="term" value="F:hydrolase activity"/>
    <property type="evidence" value="ECO:0007669"/>
    <property type="project" value="UniProtKB-KW"/>
</dbReference>
<dbReference type="Pfam" id="PF01230">
    <property type="entry name" value="HIT"/>
    <property type="match status" value="1"/>
</dbReference>
<dbReference type="PROSITE" id="PS51084">
    <property type="entry name" value="HIT_2"/>
    <property type="match status" value="1"/>
</dbReference>